<keyword evidence="9" id="KW-1185">Reference proteome</keyword>
<evidence type="ECO:0000256" key="4">
    <source>
        <dbReference type="ARBA" id="ARBA00022989"/>
    </source>
</evidence>
<feature type="transmembrane region" description="Helical" evidence="6">
    <location>
        <begin position="77"/>
        <end position="95"/>
    </location>
</feature>
<evidence type="ECO:0000313" key="8">
    <source>
        <dbReference type="EMBL" id="QQR34559.1"/>
    </source>
</evidence>
<dbReference type="PANTHER" id="PTHR22911:SF6">
    <property type="entry name" value="SOLUTE CARRIER FAMILY 35 MEMBER G1"/>
    <property type="match status" value="1"/>
</dbReference>
<gene>
    <name evidence="8" type="ORF">JI749_09155</name>
</gene>
<evidence type="ECO:0000259" key="7">
    <source>
        <dbReference type="Pfam" id="PF00892"/>
    </source>
</evidence>
<feature type="transmembrane region" description="Helical" evidence="6">
    <location>
        <begin position="7"/>
        <end position="28"/>
    </location>
</feature>
<comment type="similarity">
    <text evidence="2">Belongs to the drug/metabolite transporter (DMT) superfamily. 10 TMS drug/metabolite exporter (DME) (TC 2.A.7.3) family.</text>
</comment>
<evidence type="ECO:0000256" key="1">
    <source>
        <dbReference type="ARBA" id="ARBA00004141"/>
    </source>
</evidence>
<name>A0ABX7BU26_9HYPH</name>
<feature type="transmembrane region" description="Helical" evidence="6">
    <location>
        <begin position="40"/>
        <end position="65"/>
    </location>
</feature>
<accession>A0ABX7BU26</accession>
<feature type="transmembrane region" description="Helical" evidence="6">
    <location>
        <begin position="101"/>
        <end position="118"/>
    </location>
</feature>
<keyword evidence="3 6" id="KW-0812">Transmembrane</keyword>
<evidence type="ECO:0000256" key="2">
    <source>
        <dbReference type="ARBA" id="ARBA00009853"/>
    </source>
</evidence>
<dbReference type="EMBL" id="CP068047">
    <property type="protein sequence ID" value="QQR34559.1"/>
    <property type="molecule type" value="Genomic_DNA"/>
</dbReference>
<reference evidence="8 9" key="1">
    <citation type="submission" date="2021-01" db="EMBL/GenBank/DDBJ databases">
        <title>Genome seq and assembly of Devosia sp. G19.</title>
        <authorList>
            <person name="Chhetri G."/>
        </authorList>
    </citation>
    <scope>NUCLEOTIDE SEQUENCE [LARGE SCALE GENOMIC DNA]</scope>
    <source>
        <strain evidence="8 9">G19</strain>
    </source>
</reference>
<protein>
    <submittedName>
        <fullName evidence="8">DMT family transporter</fullName>
    </submittedName>
</protein>
<evidence type="ECO:0000256" key="6">
    <source>
        <dbReference type="SAM" id="Phobius"/>
    </source>
</evidence>
<evidence type="ECO:0000313" key="9">
    <source>
        <dbReference type="Proteomes" id="UP000595460"/>
    </source>
</evidence>
<keyword evidence="5 6" id="KW-0472">Membrane</keyword>
<dbReference type="SUPFAM" id="SSF103481">
    <property type="entry name" value="Multidrug resistance efflux transporter EmrE"/>
    <property type="match status" value="2"/>
</dbReference>
<feature type="transmembrane region" description="Helical" evidence="6">
    <location>
        <begin position="176"/>
        <end position="199"/>
    </location>
</feature>
<feature type="transmembrane region" description="Helical" evidence="6">
    <location>
        <begin position="266"/>
        <end position="284"/>
    </location>
</feature>
<evidence type="ECO:0000256" key="3">
    <source>
        <dbReference type="ARBA" id="ARBA00022692"/>
    </source>
</evidence>
<organism evidence="8 9">
    <name type="scientific">Devosia oryziradicis</name>
    <dbReference type="NCBI Taxonomy" id="2801335"/>
    <lineage>
        <taxon>Bacteria</taxon>
        <taxon>Pseudomonadati</taxon>
        <taxon>Pseudomonadota</taxon>
        <taxon>Alphaproteobacteria</taxon>
        <taxon>Hyphomicrobiales</taxon>
        <taxon>Devosiaceae</taxon>
        <taxon>Devosia</taxon>
    </lineage>
</organism>
<proteinExistence type="inferred from homology"/>
<feature type="transmembrane region" description="Helical" evidence="6">
    <location>
        <begin position="147"/>
        <end position="164"/>
    </location>
</feature>
<dbReference type="Proteomes" id="UP000595460">
    <property type="component" value="Chromosome"/>
</dbReference>
<dbReference type="InterPro" id="IPR000620">
    <property type="entry name" value="EamA_dom"/>
</dbReference>
<dbReference type="PANTHER" id="PTHR22911">
    <property type="entry name" value="ACYL-MALONYL CONDENSING ENZYME-RELATED"/>
    <property type="match status" value="1"/>
</dbReference>
<dbReference type="RefSeq" id="WP_201652423.1">
    <property type="nucleotide sequence ID" value="NZ_CP068047.1"/>
</dbReference>
<dbReference type="PROSITE" id="PS51257">
    <property type="entry name" value="PROKAR_LIPOPROTEIN"/>
    <property type="match status" value="1"/>
</dbReference>
<evidence type="ECO:0000256" key="5">
    <source>
        <dbReference type="ARBA" id="ARBA00023136"/>
    </source>
</evidence>
<sequence>MRGLSGNTVGIVMMTISTACFAINDALLKLAMAEIPSFEALLIRAVAVVLLGVPLLGIMGQLRFLPRAFEWRVQLRNLFEVIAALGFVIGLAQAPIADLTALGQTSPLLLLAGATLFLGERLTRLQIGLVLLAFVGALLVAQPGGGGFSPFTLFGLWSAGAVAIRDLIGRRINAEIPGIVIVVGVGIVGVVGAGIATLLFETWVWPGVVTLLFVTGSSALLLVGQWLLLHAYRVASVGSVAPFLYMSTIWALVTGLLIFGTAPNPLALGGIALIVVSGVAVVALERWPRKTVVSP</sequence>
<feature type="transmembrane region" description="Helical" evidence="6">
    <location>
        <begin position="205"/>
        <end position="228"/>
    </location>
</feature>
<feature type="transmembrane region" description="Helical" evidence="6">
    <location>
        <begin position="240"/>
        <end position="260"/>
    </location>
</feature>
<keyword evidence="4 6" id="KW-1133">Transmembrane helix</keyword>
<dbReference type="InterPro" id="IPR037185">
    <property type="entry name" value="EmrE-like"/>
</dbReference>
<feature type="transmembrane region" description="Helical" evidence="6">
    <location>
        <begin position="125"/>
        <end position="141"/>
    </location>
</feature>
<comment type="subcellular location">
    <subcellularLocation>
        <location evidence="1">Membrane</location>
        <topology evidence="1">Multi-pass membrane protein</topology>
    </subcellularLocation>
</comment>
<dbReference type="Pfam" id="PF00892">
    <property type="entry name" value="EamA"/>
    <property type="match status" value="1"/>
</dbReference>
<feature type="domain" description="EamA" evidence="7">
    <location>
        <begin position="9"/>
        <end position="140"/>
    </location>
</feature>